<accession>A0ABQ5KL73</accession>
<name>A0ABQ5KL73_9EUKA</name>
<keyword evidence="2" id="KW-1185">Reference proteome</keyword>
<protein>
    <submittedName>
        <fullName evidence="1">Uncharacterized protein</fullName>
    </submittedName>
</protein>
<dbReference type="Proteomes" id="UP001057375">
    <property type="component" value="Unassembled WGS sequence"/>
</dbReference>
<proteinExistence type="predicted"/>
<comment type="caution">
    <text evidence="1">The sequence shown here is derived from an EMBL/GenBank/DDBJ whole genome shotgun (WGS) entry which is preliminary data.</text>
</comment>
<reference evidence="1" key="1">
    <citation type="submission" date="2022-03" db="EMBL/GenBank/DDBJ databases">
        <title>Draft genome sequence of Aduncisulcus paluster, a free-living microaerophilic Fornicata.</title>
        <authorList>
            <person name="Yuyama I."/>
            <person name="Kume K."/>
            <person name="Tamura T."/>
            <person name="Inagaki Y."/>
            <person name="Hashimoto T."/>
        </authorList>
    </citation>
    <scope>NUCLEOTIDE SEQUENCE</scope>
    <source>
        <strain evidence="1">NY0171</strain>
    </source>
</reference>
<evidence type="ECO:0000313" key="2">
    <source>
        <dbReference type="Proteomes" id="UP001057375"/>
    </source>
</evidence>
<dbReference type="EMBL" id="BQXS01010180">
    <property type="protein sequence ID" value="GKT33242.1"/>
    <property type="molecule type" value="Genomic_DNA"/>
</dbReference>
<evidence type="ECO:0000313" key="1">
    <source>
        <dbReference type="EMBL" id="GKT33242.1"/>
    </source>
</evidence>
<gene>
    <name evidence="1" type="ORF">ADUPG1_007217</name>
</gene>
<sequence>MEISISSPEDSKEISEKTARPILHLEEEKEPLFITKVHLQDSTLVIQIDDEEDKSWPTVEWCCWAALVRYDKQFGIKAGAPIRVYRENGDDVPLDAAVRKVLKNGEDITLIVSNTYYAA</sequence>
<organism evidence="1 2">
    <name type="scientific">Aduncisulcus paluster</name>
    <dbReference type="NCBI Taxonomy" id="2918883"/>
    <lineage>
        <taxon>Eukaryota</taxon>
        <taxon>Metamonada</taxon>
        <taxon>Carpediemonas-like organisms</taxon>
        <taxon>Aduncisulcus</taxon>
    </lineage>
</organism>